<sequence length="784" mass="89326">MPDYIEELNEGQRNAVLYNDGPSLVIAGAGSGKTRVLTYKIAYLLENGYQPWNILALTFTNKAAREMKERIARQVGPERARHLWMGTFHSMFLRILHVEAGHIGFTSQFTIYDTADSKSLIRSIIKEMGLDEKVYKPGMVQARISNAKNHLVSPAGYANNKEAYEGDRAAKVPALRDIYQRYWERCRQADAMDFDDLLFYTFLLFRDHPEVLARYQDQFRYILVDEYQDTNFAQHSIVLQLAKNHQHVCVVGDDAQSIYSFRGADIDNILYFTKVYPDTKVFKLEQNYRSTQTIVRAANSLIEKNQWQIRKEVFSEKEKGEAIGVYQAYSDVEEGDIVVNKIAELRREKRYAYSDFAILYRTNAQSRIFEEAMRKRSMPYRIYGGLSFYQRKEIKDVIAYFRLIVNPNDEEAFKRIINYPARGIGDTTVGKIIAAATGHNVSLWTVLCEPLAYGLNFNKGTVGKLQAFRELISAFITDAAEKNAYEIGADIIRQSGIINDVCQDNSPENLSRKENIEELVNGMSDFCAQRQEEGNLNVLLGDFLSEVSLLTDQDSDKDGDDEKITLMTVHSAKGLEFKNVFVVGMEENLFPSGMVGDSPRALEEERRLFYVAITRAEEHCFLSYAKTRFRYGKMEFGSPSRFLKDIDIRFLRLPQDAGMFRRVEEEAVAFRRENARGFAPDKENAPYGGKERVSVRPKQQIIAPTVPRNLKRVAPSANTASTSLSDGGAANRIQQGQLIEHERFGLGEVLKVEGEGDNAKATIRFKNAGDKQLLLRFARFKVIG</sequence>
<comment type="catalytic activity">
    <reaction evidence="8">
        <text>Couples ATP hydrolysis with the unwinding of duplex DNA by translocating in the 3'-5' direction.</text>
        <dbReference type="EC" id="5.6.2.4"/>
    </reaction>
</comment>
<dbReference type="Gene3D" id="1.10.486.10">
    <property type="entry name" value="PCRA, domain 4"/>
    <property type="match status" value="1"/>
</dbReference>
<dbReference type="PROSITE" id="PS51217">
    <property type="entry name" value="UVRD_HELICASE_CTER"/>
    <property type="match status" value="1"/>
</dbReference>
<dbReference type="PATRIC" id="fig|1339349.3.peg.2172"/>
<feature type="domain" description="UvrD-like helicase C-terminal" evidence="14">
    <location>
        <begin position="292"/>
        <end position="574"/>
    </location>
</feature>
<reference evidence="15 16" key="1">
    <citation type="submission" date="2014-04" db="EMBL/GenBank/DDBJ databases">
        <authorList>
            <person name="Sears C."/>
            <person name="Carroll K."/>
            <person name="Sack B.R."/>
            <person name="Qadri F."/>
            <person name="Myers L.L."/>
            <person name="Chung G.-T."/>
            <person name="Escheverria P."/>
            <person name="Fraser C.M."/>
            <person name="Sadzewicz L."/>
            <person name="Shefchek K.A."/>
            <person name="Tallon L."/>
            <person name="Das S.P."/>
            <person name="Daugherty S."/>
            <person name="Mongodin E.F."/>
        </authorList>
    </citation>
    <scope>NUCLEOTIDE SEQUENCE [LARGE SCALE GENOMIC DNA]</scope>
    <source>
        <strain evidence="15 16">3978 T3 ii</strain>
    </source>
</reference>
<evidence type="ECO:0000259" key="13">
    <source>
        <dbReference type="PROSITE" id="PS51198"/>
    </source>
</evidence>
<evidence type="ECO:0000256" key="7">
    <source>
        <dbReference type="ARBA" id="ARBA00023235"/>
    </source>
</evidence>
<evidence type="ECO:0000256" key="3">
    <source>
        <dbReference type="ARBA" id="ARBA00022801"/>
    </source>
</evidence>
<evidence type="ECO:0000256" key="2">
    <source>
        <dbReference type="ARBA" id="ARBA00022741"/>
    </source>
</evidence>
<dbReference type="GO" id="GO:0005829">
    <property type="term" value="C:cytosol"/>
    <property type="evidence" value="ECO:0007669"/>
    <property type="project" value="TreeGrafter"/>
</dbReference>
<accession>A0A078S4B8</accession>
<dbReference type="InterPro" id="IPR027417">
    <property type="entry name" value="P-loop_NTPase"/>
</dbReference>
<dbReference type="InterPro" id="IPR013986">
    <property type="entry name" value="DExx_box_DNA_helicase_dom_sf"/>
</dbReference>
<dbReference type="GO" id="GO:0033202">
    <property type="term" value="C:DNA helicase complex"/>
    <property type="evidence" value="ECO:0007669"/>
    <property type="project" value="TreeGrafter"/>
</dbReference>
<comment type="similarity">
    <text evidence="1">Belongs to the helicase family. UvrD subfamily.</text>
</comment>
<evidence type="ECO:0000256" key="11">
    <source>
        <dbReference type="ARBA" id="ARBA00048988"/>
    </source>
</evidence>
<keyword evidence="6" id="KW-0238">DNA-binding</keyword>
<evidence type="ECO:0000256" key="6">
    <source>
        <dbReference type="ARBA" id="ARBA00023125"/>
    </source>
</evidence>
<proteinExistence type="inferred from homology"/>
<keyword evidence="7" id="KW-0413">Isomerase</keyword>
<keyword evidence="5 12" id="KW-0067">ATP-binding</keyword>
<dbReference type="CDD" id="cd18807">
    <property type="entry name" value="SF1_C_UvrD"/>
    <property type="match status" value="1"/>
</dbReference>
<gene>
    <name evidence="15" type="ORF">M094_0978</name>
</gene>
<dbReference type="GO" id="GO:0043138">
    <property type="term" value="F:3'-5' DNA helicase activity"/>
    <property type="evidence" value="ECO:0007669"/>
    <property type="project" value="UniProtKB-EC"/>
</dbReference>
<dbReference type="InterPro" id="IPR014016">
    <property type="entry name" value="UvrD-like_ATP-bd"/>
</dbReference>
<dbReference type="GO" id="GO:0016887">
    <property type="term" value="F:ATP hydrolysis activity"/>
    <property type="evidence" value="ECO:0007669"/>
    <property type="project" value="RHEA"/>
</dbReference>
<evidence type="ECO:0000313" key="15">
    <source>
        <dbReference type="EMBL" id="KDS50850.1"/>
    </source>
</evidence>
<dbReference type="Gene3D" id="1.10.10.160">
    <property type="match status" value="1"/>
</dbReference>
<keyword evidence="4 12" id="KW-0347">Helicase</keyword>
<dbReference type="PANTHER" id="PTHR11070">
    <property type="entry name" value="UVRD / RECB / PCRA DNA HELICASE FAMILY MEMBER"/>
    <property type="match status" value="1"/>
</dbReference>
<dbReference type="Gene3D" id="3.40.50.300">
    <property type="entry name" value="P-loop containing nucleotide triphosphate hydrolases"/>
    <property type="match status" value="2"/>
</dbReference>
<name>A0A078S4B8_BACUN</name>
<evidence type="ECO:0000256" key="8">
    <source>
        <dbReference type="ARBA" id="ARBA00034617"/>
    </source>
</evidence>
<dbReference type="Pfam" id="PF13361">
    <property type="entry name" value="UvrD_C"/>
    <property type="match status" value="1"/>
</dbReference>
<dbReference type="Pfam" id="PF00580">
    <property type="entry name" value="UvrD-helicase"/>
    <property type="match status" value="1"/>
</dbReference>
<feature type="binding site" evidence="12">
    <location>
        <begin position="27"/>
        <end position="34"/>
    </location>
    <ligand>
        <name>ATP</name>
        <dbReference type="ChEBI" id="CHEBI:30616"/>
    </ligand>
</feature>
<dbReference type="Proteomes" id="UP000028013">
    <property type="component" value="Unassembled WGS sequence"/>
</dbReference>
<dbReference type="RefSeq" id="WP_039162485.1">
    <property type="nucleotide sequence ID" value="NZ_JNHN01000173.1"/>
</dbReference>
<evidence type="ECO:0000256" key="12">
    <source>
        <dbReference type="PROSITE-ProRule" id="PRU00560"/>
    </source>
</evidence>
<dbReference type="InterPro" id="IPR014017">
    <property type="entry name" value="DNA_helicase_UvrD-like_C"/>
</dbReference>
<dbReference type="Pfam" id="PF21196">
    <property type="entry name" value="PcrA_UvrD_tudor"/>
    <property type="match status" value="1"/>
</dbReference>
<keyword evidence="2 12" id="KW-0547">Nucleotide-binding</keyword>
<evidence type="ECO:0000256" key="9">
    <source>
        <dbReference type="ARBA" id="ARBA00034808"/>
    </source>
</evidence>
<dbReference type="GO" id="GO:0000725">
    <property type="term" value="P:recombinational repair"/>
    <property type="evidence" value="ECO:0007669"/>
    <property type="project" value="TreeGrafter"/>
</dbReference>
<dbReference type="SUPFAM" id="SSF52540">
    <property type="entry name" value="P-loop containing nucleoside triphosphate hydrolases"/>
    <property type="match status" value="1"/>
</dbReference>
<evidence type="ECO:0000313" key="16">
    <source>
        <dbReference type="Proteomes" id="UP000028013"/>
    </source>
</evidence>
<keyword evidence="3 12" id="KW-0378">Hydrolase</keyword>
<dbReference type="PANTHER" id="PTHR11070:SF2">
    <property type="entry name" value="ATP-DEPENDENT DNA HELICASE SRS2"/>
    <property type="match status" value="1"/>
</dbReference>
<dbReference type="GO" id="GO:0003677">
    <property type="term" value="F:DNA binding"/>
    <property type="evidence" value="ECO:0007669"/>
    <property type="project" value="UniProtKB-KW"/>
</dbReference>
<evidence type="ECO:0000256" key="10">
    <source>
        <dbReference type="ARBA" id="ARBA00034923"/>
    </source>
</evidence>
<evidence type="ECO:0000256" key="4">
    <source>
        <dbReference type="ARBA" id="ARBA00022806"/>
    </source>
</evidence>
<dbReference type="EMBL" id="JNHN01000173">
    <property type="protein sequence ID" value="KDS50850.1"/>
    <property type="molecule type" value="Genomic_DNA"/>
</dbReference>
<feature type="domain" description="UvrD-like helicase ATP-binding" evidence="13">
    <location>
        <begin position="6"/>
        <end position="291"/>
    </location>
</feature>
<evidence type="ECO:0000256" key="1">
    <source>
        <dbReference type="ARBA" id="ARBA00009922"/>
    </source>
</evidence>
<comment type="caution">
    <text evidence="15">The sequence shown here is derived from an EMBL/GenBank/DDBJ whole genome shotgun (WGS) entry which is preliminary data.</text>
</comment>
<comment type="catalytic activity">
    <reaction evidence="11">
        <text>ATP + H2O = ADP + phosphate + H(+)</text>
        <dbReference type="Rhea" id="RHEA:13065"/>
        <dbReference type="ChEBI" id="CHEBI:15377"/>
        <dbReference type="ChEBI" id="CHEBI:15378"/>
        <dbReference type="ChEBI" id="CHEBI:30616"/>
        <dbReference type="ChEBI" id="CHEBI:43474"/>
        <dbReference type="ChEBI" id="CHEBI:456216"/>
        <dbReference type="EC" id="5.6.2.4"/>
    </reaction>
</comment>
<organism evidence="15 16">
    <name type="scientific">Bacteroides uniformis str. 3978 T3 ii</name>
    <dbReference type="NCBI Taxonomy" id="1339349"/>
    <lineage>
        <taxon>Bacteria</taxon>
        <taxon>Pseudomonadati</taxon>
        <taxon>Bacteroidota</taxon>
        <taxon>Bacteroidia</taxon>
        <taxon>Bacteroidales</taxon>
        <taxon>Bacteroidaceae</taxon>
        <taxon>Bacteroides</taxon>
    </lineage>
</organism>
<evidence type="ECO:0000256" key="5">
    <source>
        <dbReference type="ARBA" id="ARBA00022840"/>
    </source>
</evidence>
<dbReference type="GO" id="GO:0005524">
    <property type="term" value="F:ATP binding"/>
    <property type="evidence" value="ECO:0007669"/>
    <property type="project" value="UniProtKB-UniRule"/>
</dbReference>
<dbReference type="EC" id="5.6.2.4" evidence="9"/>
<dbReference type="InterPro" id="IPR000212">
    <property type="entry name" value="DNA_helicase_UvrD/REP"/>
</dbReference>
<evidence type="ECO:0000259" key="14">
    <source>
        <dbReference type="PROSITE" id="PS51217"/>
    </source>
</evidence>
<dbReference type="PROSITE" id="PS51198">
    <property type="entry name" value="UVRD_HELICASE_ATP_BIND"/>
    <property type="match status" value="1"/>
</dbReference>
<dbReference type="CDD" id="cd17932">
    <property type="entry name" value="DEXQc_UvrD"/>
    <property type="match status" value="1"/>
</dbReference>
<dbReference type="AlphaFoldDB" id="A0A078S4B8"/>
<protein>
    <recommendedName>
        <fullName evidence="9">DNA 3'-5' helicase</fullName>
        <ecNumber evidence="9">5.6.2.4</ecNumber>
    </recommendedName>
    <alternativeName>
        <fullName evidence="10">DNA 3'-5' helicase II</fullName>
    </alternativeName>
</protein>